<dbReference type="PROSITE" id="PS50181">
    <property type="entry name" value="FBOX"/>
    <property type="match status" value="1"/>
</dbReference>
<feature type="domain" description="F-box" evidence="6">
    <location>
        <begin position="1"/>
        <end position="41"/>
    </location>
</feature>
<keyword evidence="8" id="KW-1185">Reference proteome</keyword>
<dbReference type="InterPro" id="IPR032675">
    <property type="entry name" value="LRR_dom_sf"/>
</dbReference>
<dbReference type="PANTHER" id="PTHR15354:SF1">
    <property type="entry name" value="LEUCINE-RICH REPEAT-CONTAINING PROTEIN 41"/>
    <property type="match status" value="1"/>
</dbReference>
<dbReference type="GO" id="GO:0005634">
    <property type="term" value="C:nucleus"/>
    <property type="evidence" value="ECO:0007669"/>
    <property type="project" value="TreeGrafter"/>
</dbReference>
<dbReference type="OrthoDB" id="9415738at2759"/>
<gene>
    <name evidence="7" type="ORF">chiPu_0005512</name>
</gene>
<comment type="caution">
    <text evidence="7">The sequence shown here is derived from an EMBL/GenBank/DDBJ whole genome shotgun (WGS) entry which is preliminary data.</text>
</comment>
<keyword evidence="4" id="KW-0677">Repeat</keyword>
<keyword evidence="2" id="KW-0597">Phosphoprotein</keyword>
<accession>A0A401S9L3</accession>
<evidence type="ECO:0000256" key="4">
    <source>
        <dbReference type="ARBA" id="ARBA00022737"/>
    </source>
</evidence>
<reference evidence="7 8" key="1">
    <citation type="journal article" date="2018" name="Nat. Ecol. Evol.">
        <title>Shark genomes provide insights into elasmobranch evolution and the origin of vertebrates.</title>
        <authorList>
            <person name="Hara Y"/>
            <person name="Yamaguchi K"/>
            <person name="Onimaru K"/>
            <person name="Kadota M"/>
            <person name="Koyanagi M"/>
            <person name="Keeley SD"/>
            <person name="Tatsumi K"/>
            <person name="Tanaka K"/>
            <person name="Motone F"/>
            <person name="Kageyama Y"/>
            <person name="Nozu R"/>
            <person name="Adachi N"/>
            <person name="Nishimura O"/>
            <person name="Nakagawa R"/>
            <person name="Tanegashima C"/>
            <person name="Kiyatake I"/>
            <person name="Matsumoto R"/>
            <person name="Murakumo K"/>
            <person name="Nishida K"/>
            <person name="Terakita A"/>
            <person name="Kuratani S"/>
            <person name="Sato K"/>
            <person name="Hyodo S Kuraku.S."/>
        </authorList>
    </citation>
    <scope>NUCLEOTIDE SEQUENCE [LARGE SCALE GENOMIC DNA]</scope>
</reference>
<dbReference type="PANTHER" id="PTHR15354">
    <property type="entry name" value="MUF1"/>
    <property type="match status" value="1"/>
</dbReference>
<organism evidence="7 8">
    <name type="scientific">Chiloscyllium punctatum</name>
    <name type="common">Brownbanded bambooshark</name>
    <name type="synonym">Hemiscyllium punctatum</name>
    <dbReference type="NCBI Taxonomy" id="137246"/>
    <lineage>
        <taxon>Eukaryota</taxon>
        <taxon>Metazoa</taxon>
        <taxon>Chordata</taxon>
        <taxon>Craniata</taxon>
        <taxon>Vertebrata</taxon>
        <taxon>Chondrichthyes</taxon>
        <taxon>Elasmobranchii</taxon>
        <taxon>Galeomorphii</taxon>
        <taxon>Galeoidea</taxon>
        <taxon>Orectolobiformes</taxon>
        <taxon>Hemiscylliidae</taxon>
        <taxon>Chiloscyllium</taxon>
    </lineage>
</organism>
<evidence type="ECO:0000256" key="1">
    <source>
        <dbReference type="ARBA" id="ARBA00014201"/>
    </source>
</evidence>
<dbReference type="SUPFAM" id="SSF52047">
    <property type="entry name" value="RNI-like"/>
    <property type="match status" value="1"/>
</dbReference>
<dbReference type="AlphaFoldDB" id="A0A401S9L3"/>
<protein>
    <recommendedName>
        <fullName evidence="1">Leucine-rich repeat-containing protein 41</fullName>
    </recommendedName>
</protein>
<evidence type="ECO:0000313" key="8">
    <source>
        <dbReference type="Proteomes" id="UP000287033"/>
    </source>
</evidence>
<dbReference type="Gene3D" id="3.80.10.10">
    <property type="entry name" value="Ribonuclease Inhibitor"/>
    <property type="match status" value="1"/>
</dbReference>
<evidence type="ECO:0000256" key="2">
    <source>
        <dbReference type="ARBA" id="ARBA00022553"/>
    </source>
</evidence>
<dbReference type="GO" id="GO:0005737">
    <property type="term" value="C:cytoplasm"/>
    <property type="evidence" value="ECO:0007669"/>
    <property type="project" value="TreeGrafter"/>
</dbReference>
<dbReference type="Proteomes" id="UP000287033">
    <property type="component" value="Unassembled WGS sequence"/>
</dbReference>
<evidence type="ECO:0000256" key="5">
    <source>
        <dbReference type="ARBA" id="ARBA00022786"/>
    </source>
</evidence>
<dbReference type="EMBL" id="BEZZ01000151">
    <property type="protein sequence ID" value="GCC27091.1"/>
    <property type="molecule type" value="Genomic_DNA"/>
</dbReference>
<dbReference type="STRING" id="137246.A0A401S9L3"/>
<evidence type="ECO:0000259" key="6">
    <source>
        <dbReference type="PROSITE" id="PS50181"/>
    </source>
</evidence>
<proteinExistence type="predicted"/>
<evidence type="ECO:0000256" key="3">
    <source>
        <dbReference type="ARBA" id="ARBA00022614"/>
    </source>
</evidence>
<keyword evidence="3" id="KW-0433">Leucine-rich repeat</keyword>
<dbReference type="InterPro" id="IPR001810">
    <property type="entry name" value="F-box_dom"/>
</dbReference>
<evidence type="ECO:0000313" key="7">
    <source>
        <dbReference type="EMBL" id="GCC27091.1"/>
    </source>
</evidence>
<sequence length="845" mass="94626">MGLPTAILRELLNYLNIYDLERIEEVAVKKGISTQFLWLQLWKDVIGTNPKVITEPFNWRTKFLQTFFHGVLWGTLDILNDRRLINSRSSALVLGSRYVSKLVIRNKLQGVKELVDNPSICARLTSTVHKLVFQHLRSVDMLLEHSLLKLLHSLVHHGSVKEVILSHWNEPHPELLSLILRTSAGFWHKGKKEDQYAYCCDEVKLKMGVQTVEPTTQNNILDCYHENTAYCALSDWSFTTTQKDDGEKIMPRSGNMPPVNVLSTSAHYVTSKGTSCEELCLANRSSCCETHRTYPKKRKSCGTMCKMLSSSGNHGMVLMEPNSSAHSSQLDQQPISFDKICDENNCCKGQKDLNGSLYSCACSGVVREPISPEQYHDGSEGNPNYSHGTNRGTFVDPTSSNGITKTSEQLVSVCECSHSADKQSAAITKLQTYAKLNESFSKCSGSPGMCSEGFESTNESSVLNSSPWTSEARLSCFINQKTCKKPRLTDILNIQSAAQSKSTDLSEVIENSEDIYDYIFMIGGNKTDAEQNTSGTAENNDNLLNSLNNFDCFDQEQVYSTPLSHPPELSLRSVSVLEITSVSLTYKSSIMLSKLLSSWVTLQKLVLEYNGLGPAIFLILKELYVLSRCNDNSLSTLVLKDDILHLPMIKLVKIPLSIFPRLHTFNLGFLLEIQNEALEKEMSMAVEEGTESYLEDLSLSWTNKPLQVDLLLPVLRELKFLRRLCLHRASFRTPEDLGKLLHATTYFLSALDWVTIQDVNLAVCFKEVLDLLRSAPLKGLTLDNCRLFERQTAETVSEIITALKQNQSLKFLSLPANRLGNNGLLSLAKLFTQDSLSCISSLNVR</sequence>
<dbReference type="OMA" id="DYIFMIG"/>
<name>A0A401S9L3_CHIPU</name>
<dbReference type="InterPro" id="IPR026137">
    <property type="entry name" value="Leu_rpt_41"/>
</dbReference>
<keyword evidence="5" id="KW-0833">Ubl conjugation pathway</keyword>